<dbReference type="GO" id="GO:0050661">
    <property type="term" value="F:NADP binding"/>
    <property type="evidence" value="ECO:0007669"/>
    <property type="project" value="InterPro"/>
</dbReference>
<dbReference type="PANTHER" id="PTHR43539:SF68">
    <property type="entry name" value="FLAVIN-BINDING MONOOXYGENASE-LIKE PROTEIN (AFU_ORTHOLOGUE AFUA_4G09220)"/>
    <property type="match status" value="1"/>
</dbReference>
<dbReference type="SUPFAM" id="SSF54427">
    <property type="entry name" value="NTF2-like"/>
    <property type="match status" value="1"/>
</dbReference>
<evidence type="ECO:0000313" key="2">
    <source>
        <dbReference type="Proteomes" id="UP000292082"/>
    </source>
</evidence>
<evidence type="ECO:0000313" key="1">
    <source>
        <dbReference type="EMBL" id="TBU64017.1"/>
    </source>
</evidence>
<dbReference type="EMBL" id="ML145087">
    <property type="protein sequence ID" value="TBU64017.1"/>
    <property type="molecule type" value="Genomic_DNA"/>
</dbReference>
<dbReference type="InterPro" id="IPR032710">
    <property type="entry name" value="NTF2-like_dom_sf"/>
</dbReference>
<dbReference type="InterPro" id="IPR050982">
    <property type="entry name" value="Auxin_biosynth/cation_transpt"/>
</dbReference>
<dbReference type="AlphaFoldDB" id="A0A4Q9Q8U5"/>
<dbReference type="InterPro" id="IPR020946">
    <property type="entry name" value="Flavin_mOase-like"/>
</dbReference>
<gene>
    <name evidence="1" type="ORF">BD310DRAFT_964415</name>
</gene>
<dbReference type="SUPFAM" id="SSF51905">
    <property type="entry name" value="FAD/NAD(P)-binding domain"/>
    <property type="match status" value="2"/>
</dbReference>
<dbReference type="Gene3D" id="3.10.450.50">
    <property type="match status" value="1"/>
</dbReference>
<dbReference type="GO" id="GO:0050660">
    <property type="term" value="F:flavin adenine dinucleotide binding"/>
    <property type="evidence" value="ECO:0007669"/>
    <property type="project" value="InterPro"/>
</dbReference>
<dbReference type="Pfam" id="PF00743">
    <property type="entry name" value="FMO-like"/>
    <property type="match status" value="1"/>
</dbReference>
<dbReference type="GO" id="GO:0004499">
    <property type="term" value="F:N,N-dimethylaniline monooxygenase activity"/>
    <property type="evidence" value="ECO:0007669"/>
    <property type="project" value="InterPro"/>
</dbReference>
<sequence length="584" mass="65046">MTLSPQAIASSWFNAFSAAFTVGDLDALAGLFLPDGWFRDLLVLTWDSRSLEGREKIKAFLSPTISGAQATDFKVEESSHLAPHTSFIPQIQTTDIEFGYTFKCSRGPGRGFVRLLADRDGDGEYRALTVMMMLSDLWGHEESPTLHLREDVAGVAGRNMQREFADWVKEVETKPYVLIVGAAQTGLHVAARFKQMGLPTLVIERTPRIGDVWRKRYLSLALHTPRKHHSLLYQPFPDNWPQYTPRDKIADWLEQYVAVQDLVVWTSAELEPRPKYDSEKREWDVTIIRDGKEYKVRPAHIIMATGTLGAPYIPDVAGKDVFDGRVLHATLYNDPEEFTGKRVVVIGAGNTAIDICQDLALTGVGSVTMVQRSSTCVMSRDFMTDVMKHVFPEDVPLPIADFRNAGMPYGLLRKLNIKAEGYMWETQKGLHEKLRKGGIHVNMGPDGSGLFFLTLGRLGGLWQDKGGADLIAAGKIKVKHGVEIDHLTKAGVVFTDGSELPADVVILATGYLQMKETNRALLGDDIVDRTGELYGLDEEGELKASYRQSGHPGLWYATGDFYQSRFMSKILGLQLQARQLGIVD</sequence>
<dbReference type="PRINTS" id="PR00419">
    <property type="entry name" value="ADXRDTASE"/>
</dbReference>
<name>A0A4Q9Q8U5_9APHY</name>
<dbReference type="InterPro" id="IPR036188">
    <property type="entry name" value="FAD/NAD-bd_sf"/>
</dbReference>
<dbReference type="OMA" id="PGLWYAP"/>
<proteinExistence type="predicted"/>
<reference evidence="1 2" key="1">
    <citation type="submission" date="2019-01" db="EMBL/GenBank/DDBJ databases">
        <title>Draft genome sequences of three monokaryotic isolates of the white-rot basidiomycete fungus Dichomitus squalens.</title>
        <authorList>
            <consortium name="DOE Joint Genome Institute"/>
            <person name="Lopez S.C."/>
            <person name="Andreopoulos B."/>
            <person name="Pangilinan J."/>
            <person name="Lipzen A."/>
            <person name="Riley R."/>
            <person name="Ahrendt S."/>
            <person name="Ng V."/>
            <person name="Barry K."/>
            <person name="Daum C."/>
            <person name="Grigoriev I.V."/>
            <person name="Hilden K.S."/>
            <person name="Makela M.R."/>
            <person name="de Vries R.P."/>
        </authorList>
    </citation>
    <scope>NUCLEOTIDE SEQUENCE [LARGE SCALE GENOMIC DNA]</scope>
    <source>
        <strain evidence="1 2">CBS 464.89</strain>
    </source>
</reference>
<dbReference type="Gene3D" id="3.50.50.60">
    <property type="entry name" value="FAD/NAD(P)-binding domain"/>
    <property type="match status" value="2"/>
</dbReference>
<dbReference type="Proteomes" id="UP000292082">
    <property type="component" value="Unassembled WGS sequence"/>
</dbReference>
<accession>A0A4Q9Q8U5</accession>
<organism evidence="1 2">
    <name type="scientific">Dichomitus squalens</name>
    <dbReference type="NCBI Taxonomy" id="114155"/>
    <lineage>
        <taxon>Eukaryota</taxon>
        <taxon>Fungi</taxon>
        <taxon>Dikarya</taxon>
        <taxon>Basidiomycota</taxon>
        <taxon>Agaricomycotina</taxon>
        <taxon>Agaricomycetes</taxon>
        <taxon>Polyporales</taxon>
        <taxon>Polyporaceae</taxon>
        <taxon>Dichomitus</taxon>
    </lineage>
</organism>
<keyword evidence="2" id="KW-1185">Reference proteome</keyword>
<dbReference type="PANTHER" id="PTHR43539">
    <property type="entry name" value="FLAVIN-BINDING MONOOXYGENASE-LIKE PROTEIN (AFU_ORTHOLOGUE AFUA_4G09220)"/>
    <property type="match status" value="1"/>
</dbReference>
<protein>
    <submittedName>
        <fullName evidence="1">FAD/NAD(P)-binding domain-containing protein</fullName>
    </submittedName>
</protein>